<dbReference type="EnsemblMetazoa" id="Aqu2.1.39504_001">
    <property type="protein sequence ID" value="Aqu2.1.39504_001"/>
    <property type="gene ID" value="Aqu2.1.39504"/>
</dbReference>
<organism evidence="1">
    <name type="scientific">Amphimedon queenslandica</name>
    <name type="common">Sponge</name>
    <dbReference type="NCBI Taxonomy" id="400682"/>
    <lineage>
        <taxon>Eukaryota</taxon>
        <taxon>Metazoa</taxon>
        <taxon>Porifera</taxon>
        <taxon>Demospongiae</taxon>
        <taxon>Heteroscleromorpha</taxon>
        <taxon>Haplosclerida</taxon>
        <taxon>Niphatidae</taxon>
        <taxon>Amphimedon</taxon>
    </lineage>
</organism>
<dbReference type="AlphaFoldDB" id="A0A1X7VI63"/>
<dbReference type="InParanoid" id="A0A1X7VI63"/>
<name>A0A1X7VI63_AMPQE</name>
<evidence type="ECO:0000313" key="1">
    <source>
        <dbReference type="EnsemblMetazoa" id="Aqu2.1.39504_001"/>
    </source>
</evidence>
<accession>A0A1X7VI63</accession>
<reference evidence="1" key="1">
    <citation type="submission" date="2017-05" db="UniProtKB">
        <authorList>
            <consortium name="EnsemblMetazoa"/>
        </authorList>
    </citation>
    <scope>IDENTIFICATION</scope>
</reference>
<sequence>MKVETWVYEELSKGYKLHEQTYNKFRLIIIVRLMTSV</sequence>
<proteinExistence type="predicted"/>
<protein>
    <submittedName>
        <fullName evidence="1">Uncharacterized protein</fullName>
    </submittedName>
</protein>